<feature type="domain" description="NlpC/P60" evidence="5">
    <location>
        <begin position="98"/>
        <end position="221"/>
    </location>
</feature>
<dbReference type="InterPro" id="IPR038765">
    <property type="entry name" value="Papain-like_cys_pep_sf"/>
</dbReference>
<keyword evidence="7" id="KW-1185">Reference proteome</keyword>
<sequence>MVKAETNDAQTVQVDPVKKIKKTFVAYNRGNKLNIWSTYGKGKRVVTRYKSGRKFTATGQVKANGKTWYRISSKKWINGVNAITTTKYNKIKAAAAKASKQKKVAALATGELGKSYVWGATGPYSFDCSGLTMYVYKHALGVNLPHYSVSQLYYGKAVSTKKLQKGDLLFFGSKRAPSHVGIYVGGNKFVHASSPTVGVIKSTVSTRPSSVFYPSSARRLI</sequence>
<name>A0A6A8MC69_9LACO</name>
<comment type="caution">
    <text evidence="6">The sequence shown here is derived from an EMBL/GenBank/DDBJ whole genome shotgun (WGS) entry which is preliminary data.</text>
</comment>
<evidence type="ECO:0000256" key="4">
    <source>
        <dbReference type="ARBA" id="ARBA00022807"/>
    </source>
</evidence>
<dbReference type="GO" id="GO:0006508">
    <property type="term" value="P:proteolysis"/>
    <property type="evidence" value="ECO:0007669"/>
    <property type="project" value="UniProtKB-KW"/>
</dbReference>
<dbReference type="GO" id="GO:0008234">
    <property type="term" value="F:cysteine-type peptidase activity"/>
    <property type="evidence" value="ECO:0007669"/>
    <property type="project" value="UniProtKB-KW"/>
</dbReference>
<organism evidence="6 7">
    <name type="scientific">Lactobacillus porci</name>
    <dbReference type="NCBI Taxonomy" id="2012477"/>
    <lineage>
        <taxon>Bacteria</taxon>
        <taxon>Bacillati</taxon>
        <taxon>Bacillota</taxon>
        <taxon>Bacilli</taxon>
        <taxon>Lactobacillales</taxon>
        <taxon>Lactobacillaceae</taxon>
        <taxon>Lactobacillus</taxon>
    </lineage>
</organism>
<keyword evidence="3" id="KW-0378">Hydrolase</keyword>
<evidence type="ECO:0000256" key="3">
    <source>
        <dbReference type="ARBA" id="ARBA00022801"/>
    </source>
</evidence>
<gene>
    <name evidence="6" type="ORF">FYJ62_03950</name>
</gene>
<evidence type="ECO:0000256" key="2">
    <source>
        <dbReference type="ARBA" id="ARBA00022670"/>
    </source>
</evidence>
<evidence type="ECO:0000259" key="5">
    <source>
        <dbReference type="PROSITE" id="PS51935"/>
    </source>
</evidence>
<evidence type="ECO:0000256" key="1">
    <source>
        <dbReference type="ARBA" id="ARBA00007074"/>
    </source>
</evidence>
<dbReference type="SUPFAM" id="SSF54001">
    <property type="entry name" value="Cysteine proteinases"/>
    <property type="match status" value="1"/>
</dbReference>
<dbReference type="Proteomes" id="UP000438120">
    <property type="component" value="Unassembled WGS sequence"/>
</dbReference>
<comment type="similarity">
    <text evidence="1">Belongs to the peptidase C40 family.</text>
</comment>
<dbReference type="InterPro" id="IPR051202">
    <property type="entry name" value="Peptidase_C40"/>
</dbReference>
<evidence type="ECO:0000313" key="7">
    <source>
        <dbReference type="Proteomes" id="UP000438120"/>
    </source>
</evidence>
<reference evidence="6 7" key="1">
    <citation type="submission" date="2019-08" db="EMBL/GenBank/DDBJ databases">
        <title>In-depth cultivation of the pig gut microbiome towards novel bacterial diversity and tailored functional studies.</title>
        <authorList>
            <person name="Wylensek D."/>
            <person name="Hitch T.C.A."/>
            <person name="Clavel T."/>
        </authorList>
    </citation>
    <scope>NUCLEOTIDE SEQUENCE [LARGE SCALE GENOMIC DNA]</scope>
    <source>
        <strain evidence="6 7">Bifido-178-WT-2B</strain>
    </source>
</reference>
<protein>
    <submittedName>
        <fullName evidence="6">NlpC/P60 family protein</fullName>
    </submittedName>
</protein>
<accession>A0A6A8MC69</accession>
<keyword evidence="2" id="KW-0645">Protease</keyword>
<dbReference type="AlphaFoldDB" id="A0A6A8MC69"/>
<dbReference type="PROSITE" id="PS51935">
    <property type="entry name" value="NLPC_P60"/>
    <property type="match status" value="1"/>
</dbReference>
<dbReference type="EMBL" id="VUMX01000007">
    <property type="protein sequence ID" value="MST86813.1"/>
    <property type="molecule type" value="Genomic_DNA"/>
</dbReference>
<dbReference type="Pfam" id="PF00877">
    <property type="entry name" value="NLPC_P60"/>
    <property type="match status" value="1"/>
</dbReference>
<evidence type="ECO:0000313" key="6">
    <source>
        <dbReference type="EMBL" id="MST86813.1"/>
    </source>
</evidence>
<dbReference type="InterPro" id="IPR000064">
    <property type="entry name" value="NLP_P60_dom"/>
</dbReference>
<dbReference type="PANTHER" id="PTHR47053:SF1">
    <property type="entry name" value="MUREIN DD-ENDOPEPTIDASE MEPH-RELATED"/>
    <property type="match status" value="1"/>
</dbReference>
<keyword evidence="4" id="KW-0788">Thiol protease</keyword>
<proteinExistence type="inferred from homology"/>
<dbReference type="OrthoDB" id="1654978at2"/>
<dbReference type="Gene3D" id="3.90.1720.10">
    <property type="entry name" value="endopeptidase domain like (from Nostoc punctiforme)"/>
    <property type="match status" value="1"/>
</dbReference>
<dbReference type="PANTHER" id="PTHR47053">
    <property type="entry name" value="MUREIN DD-ENDOPEPTIDASE MEPH-RELATED"/>
    <property type="match status" value="1"/>
</dbReference>
<dbReference type="RefSeq" id="WP_154547975.1">
    <property type="nucleotide sequence ID" value="NZ_VUMX01000007.1"/>
</dbReference>